<evidence type="ECO:0000256" key="4">
    <source>
        <dbReference type="ARBA" id="ARBA00023315"/>
    </source>
</evidence>
<protein>
    <recommendedName>
        <fullName evidence="5">[Ribosomal protein bS18]-alanine N-acetyltransferase</fullName>
        <ecNumber evidence="5">2.3.1.266</ecNumber>
    </recommendedName>
</protein>
<comment type="similarity">
    <text evidence="1 5">Belongs to the acetyltransferase family. RimI subfamily.</text>
</comment>
<dbReference type="InterPro" id="IPR016181">
    <property type="entry name" value="Acyl_CoA_acyltransferase"/>
</dbReference>
<dbReference type="AlphaFoldDB" id="W0FKH6"/>
<sequence length="153" mass="16851">MIIEEMKKADAPSIAAIERACFASPWTRQGIEEEADNPSSHFLKATDEETGVTAGYIGVQEICGEAYITNIAVLPEFRGRGTGRQLLIAACEGAKERNCSFITLEVRVSNLPAISLYESCGFKEAGRRKNFYRSPDEDGLIYTLFFGREGENG</sequence>
<proteinExistence type="inferred from homology"/>
<dbReference type="NCBIfam" id="TIGR01575">
    <property type="entry name" value="rimI"/>
    <property type="match status" value="1"/>
</dbReference>
<comment type="catalytic activity">
    <reaction evidence="5">
        <text>N-terminal L-alanyl-[ribosomal protein bS18] + acetyl-CoA = N-terminal N(alpha)-acetyl-L-alanyl-[ribosomal protein bS18] + CoA + H(+)</text>
        <dbReference type="Rhea" id="RHEA:43756"/>
        <dbReference type="Rhea" id="RHEA-COMP:10676"/>
        <dbReference type="Rhea" id="RHEA-COMP:10677"/>
        <dbReference type="ChEBI" id="CHEBI:15378"/>
        <dbReference type="ChEBI" id="CHEBI:57287"/>
        <dbReference type="ChEBI" id="CHEBI:57288"/>
        <dbReference type="ChEBI" id="CHEBI:64718"/>
        <dbReference type="ChEBI" id="CHEBI:83683"/>
        <dbReference type="EC" id="2.3.1.266"/>
    </reaction>
</comment>
<dbReference type="EMBL" id="KC246834">
    <property type="protein sequence ID" value="AHF25388.1"/>
    <property type="molecule type" value="Genomic_DNA"/>
</dbReference>
<dbReference type="Pfam" id="PF00583">
    <property type="entry name" value="Acetyltransf_1"/>
    <property type="match status" value="1"/>
</dbReference>
<dbReference type="GO" id="GO:0005737">
    <property type="term" value="C:cytoplasm"/>
    <property type="evidence" value="ECO:0007669"/>
    <property type="project" value="UniProtKB-SubCell"/>
</dbReference>
<dbReference type="PANTHER" id="PTHR43420:SF44">
    <property type="entry name" value="ACETYLTRANSFERASE YPEA"/>
    <property type="match status" value="1"/>
</dbReference>
<organism evidence="7">
    <name type="scientific">uncultured bacterium Contig137</name>
    <dbReference type="NCBI Taxonomy" id="1393421"/>
    <lineage>
        <taxon>Bacteria</taxon>
        <taxon>environmental samples</taxon>
    </lineage>
</organism>
<evidence type="ECO:0000256" key="3">
    <source>
        <dbReference type="ARBA" id="ARBA00022679"/>
    </source>
</evidence>
<accession>W0FKH6</accession>
<feature type="domain" description="N-acetyltransferase" evidence="6">
    <location>
        <begin position="1"/>
        <end position="147"/>
    </location>
</feature>
<name>W0FKH6_9BACT</name>
<dbReference type="GO" id="GO:0008999">
    <property type="term" value="F:protein-N-terminal-alanine acetyltransferase activity"/>
    <property type="evidence" value="ECO:0007669"/>
    <property type="project" value="UniProtKB-EC"/>
</dbReference>
<keyword evidence="4" id="KW-0012">Acyltransferase</keyword>
<dbReference type="InterPro" id="IPR000182">
    <property type="entry name" value="GNAT_dom"/>
</dbReference>
<keyword evidence="3 7" id="KW-0808">Transferase</keyword>
<keyword evidence="2 5" id="KW-0963">Cytoplasm</keyword>
<dbReference type="CDD" id="cd04301">
    <property type="entry name" value="NAT_SF"/>
    <property type="match status" value="1"/>
</dbReference>
<dbReference type="EC" id="2.3.1.266" evidence="5"/>
<dbReference type="Gene3D" id="3.40.630.30">
    <property type="match status" value="1"/>
</dbReference>
<comment type="subcellular location">
    <subcellularLocation>
        <location evidence="5">Cytoplasm</location>
    </subcellularLocation>
</comment>
<evidence type="ECO:0000259" key="6">
    <source>
        <dbReference type="PROSITE" id="PS51186"/>
    </source>
</evidence>
<comment type="function">
    <text evidence="5">Acetylates the N-terminal alanine of ribosomal protein bS18.</text>
</comment>
<dbReference type="PROSITE" id="PS51186">
    <property type="entry name" value="GNAT"/>
    <property type="match status" value="1"/>
</dbReference>
<evidence type="ECO:0000256" key="1">
    <source>
        <dbReference type="ARBA" id="ARBA00005395"/>
    </source>
</evidence>
<evidence type="ECO:0000256" key="5">
    <source>
        <dbReference type="RuleBase" id="RU363094"/>
    </source>
</evidence>
<dbReference type="InterPro" id="IPR050680">
    <property type="entry name" value="YpeA/RimI_acetyltransf"/>
</dbReference>
<dbReference type="InterPro" id="IPR006464">
    <property type="entry name" value="AcTrfase_RimI/Ard1"/>
</dbReference>
<dbReference type="PANTHER" id="PTHR43420">
    <property type="entry name" value="ACETYLTRANSFERASE"/>
    <property type="match status" value="1"/>
</dbReference>
<reference evidence="7" key="1">
    <citation type="journal article" date="2013" name="PLoS ONE">
        <title>Metagenomic insights into the carbohydrate-active enzymes carried by the microorganisms adhering to solid digesta in the rumen of cows.</title>
        <authorList>
            <person name="Wang L."/>
            <person name="Hatem A."/>
            <person name="Catalyurek U.V."/>
            <person name="Morrison M."/>
            <person name="Yu Z."/>
        </authorList>
    </citation>
    <scope>NUCLEOTIDE SEQUENCE</scope>
</reference>
<evidence type="ECO:0000313" key="7">
    <source>
        <dbReference type="EMBL" id="AHF25388.1"/>
    </source>
</evidence>
<dbReference type="SUPFAM" id="SSF55729">
    <property type="entry name" value="Acyl-CoA N-acyltransferases (Nat)"/>
    <property type="match status" value="1"/>
</dbReference>
<evidence type="ECO:0000256" key="2">
    <source>
        <dbReference type="ARBA" id="ARBA00022490"/>
    </source>
</evidence>